<dbReference type="Proteomes" id="UP000215224">
    <property type="component" value="Chromosome"/>
</dbReference>
<dbReference type="CDD" id="cd06173">
    <property type="entry name" value="MFS_MefA_like"/>
    <property type="match status" value="1"/>
</dbReference>
<evidence type="ECO:0000256" key="6">
    <source>
        <dbReference type="ARBA" id="ARBA00023136"/>
    </source>
</evidence>
<feature type="transmembrane region" description="Helical" evidence="7">
    <location>
        <begin position="165"/>
        <end position="185"/>
    </location>
</feature>
<keyword evidence="9" id="KW-1185">Reference proteome</keyword>
<comment type="subcellular location">
    <subcellularLocation>
        <location evidence="1">Cell membrane</location>
        <topology evidence="1">Multi-pass membrane protein</topology>
    </subcellularLocation>
</comment>
<organism evidence="8 9">
    <name type="scientific">Sutcliffiella cohnii</name>
    <dbReference type="NCBI Taxonomy" id="33932"/>
    <lineage>
        <taxon>Bacteria</taxon>
        <taxon>Bacillati</taxon>
        <taxon>Bacillota</taxon>
        <taxon>Bacilli</taxon>
        <taxon>Bacillales</taxon>
        <taxon>Bacillaceae</taxon>
        <taxon>Sutcliffiella</taxon>
    </lineage>
</organism>
<evidence type="ECO:0000313" key="9">
    <source>
        <dbReference type="Proteomes" id="UP000215224"/>
    </source>
</evidence>
<dbReference type="Gene3D" id="1.20.1250.20">
    <property type="entry name" value="MFS general substrate transporter like domains"/>
    <property type="match status" value="1"/>
</dbReference>
<keyword evidence="5 7" id="KW-1133">Transmembrane helix</keyword>
<keyword evidence="2" id="KW-0813">Transport</keyword>
<dbReference type="KEGG" id="bcoh:BC6307_03285"/>
<feature type="transmembrane region" description="Helical" evidence="7">
    <location>
        <begin position="308"/>
        <end position="330"/>
    </location>
</feature>
<evidence type="ECO:0000256" key="4">
    <source>
        <dbReference type="ARBA" id="ARBA00022692"/>
    </source>
</evidence>
<feature type="transmembrane region" description="Helical" evidence="7">
    <location>
        <begin position="40"/>
        <end position="61"/>
    </location>
</feature>
<evidence type="ECO:0000256" key="5">
    <source>
        <dbReference type="ARBA" id="ARBA00022989"/>
    </source>
</evidence>
<sequence>MSILLNRNFLYMFLGRVVTNIGDTMYAVAAMWLVSELGGSTFYTGLAGFLTIIPRFVQFFAGPFIDRIPIRPLLIMTQCIQSILLLIIPIAHYFDVITVTLVLIISPIITTFNMLVYPAQMASLPKIVEKKDLTKANSLFTFAYQGIETGCNAIAGVLLVTIGAISIYLIDSVMFLMGAILFSLIKLPKPQRKEKSDESFIVHFKKYGVELKEGISILLNKTFSRLLLGIIAINLVGGATFVVLPEFSKQQGGAEIFGLLLMAQALGSISGALLTPYLKLEKFGIGKVYATAFIISGILWAISVFSPWTWLMIVIYGLAWFPGGVTNILVNTFIQRGIPKHLLGRVFSASFSLSGIAMPIGSLIGGVLGVVVGSVYIIFVSGVIVFFVGVFWILDKVTRSLPKSEDVTETTFMKKPLPTVVAKIR</sequence>
<feature type="transmembrane region" description="Helical" evidence="7">
    <location>
        <begin position="226"/>
        <end position="244"/>
    </location>
</feature>
<dbReference type="STRING" id="1314751.GCA_001591425_03671"/>
<protein>
    <submittedName>
        <fullName evidence="8">MFS transporter</fullName>
    </submittedName>
</protein>
<dbReference type="PANTHER" id="PTHR23513">
    <property type="entry name" value="INTEGRAL MEMBRANE EFFLUX PROTEIN-RELATED"/>
    <property type="match status" value="1"/>
</dbReference>
<dbReference type="Pfam" id="PF05977">
    <property type="entry name" value="MFS_3"/>
    <property type="match status" value="1"/>
</dbReference>
<name>A0A223KLM2_9BACI</name>
<dbReference type="InterPro" id="IPR010290">
    <property type="entry name" value="TM_effector"/>
</dbReference>
<reference evidence="8 9" key="1">
    <citation type="submission" date="2016-12" db="EMBL/GenBank/DDBJ databases">
        <title>The whole genome sequencing and assembly of Bacillus cohnii DSM 6307T strain.</title>
        <authorList>
            <person name="Lee Y.-J."/>
            <person name="Yi H."/>
            <person name="Bahn Y.-S."/>
            <person name="Kim J.F."/>
            <person name="Lee D.-W."/>
        </authorList>
    </citation>
    <scope>NUCLEOTIDE SEQUENCE [LARGE SCALE GENOMIC DNA]</scope>
    <source>
        <strain evidence="8 9">DSM 6307</strain>
    </source>
</reference>
<accession>A0A223KLM2</accession>
<evidence type="ECO:0000313" key="8">
    <source>
        <dbReference type="EMBL" id="AST90362.1"/>
    </source>
</evidence>
<dbReference type="GO" id="GO:0005886">
    <property type="term" value="C:plasma membrane"/>
    <property type="evidence" value="ECO:0007669"/>
    <property type="project" value="UniProtKB-SubCell"/>
</dbReference>
<dbReference type="SUPFAM" id="SSF103473">
    <property type="entry name" value="MFS general substrate transporter"/>
    <property type="match status" value="1"/>
</dbReference>
<evidence type="ECO:0000256" key="1">
    <source>
        <dbReference type="ARBA" id="ARBA00004651"/>
    </source>
</evidence>
<dbReference type="PANTHER" id="PTHR23513:SF6">
    <property type="entry name" value="MAJOR FACILITATOR SUPERFAMILY ASSOCIATED DOMAIN-CONTAINING PROTEIN"/>
    <property type="match status" value="1"/>
</dbReference>
<keyword evidence="6 7" id="KW-0472">Membrane</keyword>
<keyword evidence="4 7" id="KW-0812">Transmembrane</keyword>
<feature type="transmembrane region" description="Helical" evidence="7">
    <location>
        <begin position="256"/>
        <end position="278"/>
    </location>
</feature>
<dbReference type="AlphaFoldDB" id="A0A223KLM2"/>
<evidence type="ECO:0000256" key="7">
    <source>
        <dbReference type="SAM" id="Phobius"/>
    </source>
</evidence>
<evidence type="ECO:0000256" key="3">
    <source>
        <dbReference type="ARBA" id="ARBA00022475"/>
    </source>
</evidence>
<gene>
    <name evidence="8" type="ORF">BC6307_03285</name>
</gene>
<dbReference type="RefSeq" id="WP_066419474.1">
    <property type="nucleotide sequence ID" value="NZ_CP018866.1"/>
</dbReference>
<feature type="transmembrane region" description="Helical" evidence="7">
    <location>
        <begin position="342"/>
        <end position="364"/>
    </location>
</feature>
<feature type="transmembrane region" description="Helical" evidence="7">
    <location>
        <begin position="9"/>
        <end position="34"/>
    </location>
</feature>
<feature type="transmembrane region" description="Helical" evidence="7">
    <location>
        <begin position="370"/>
        <end position="394"/>
    </location>
</feature>
<proteinExistence type="predicted"/>
<dbReference type="EMBL" id="CP018866">
    <property type="protein sequence ID" value="AST90362.1"/>
    <property type="molecule type" value="Genomic_DNA"/>
</dbReference>
<dbReference type="InterPro" id="IPR036259">
    <property type="entry name" value="MFS_trans_sf"/>
</dbReference>
<evidence type="ECO:0000256" key="2">
    <source>
        <dbReference type="ARBA" id="ARBA00022448"/>
    </source>
</evidence>
<feature type="transmembrane region" description="Helical" evidence="7">
    <location>
        <begin position="285"/>
        <end position="302"/>
    </location>
</feature>
<keyword evidence="3" id="KW-1003">Cell membrane</keyword>